<feature type="compositionally biased region" description="Acidic residues" evidence="1">
    <location>
        <begin position="700"/>
        <end position="709"/>
    </location>
</feature>
<feature type="region of interest" description="Disordered" evidence="1">
    <location>
        <begin position="324"/>
        <end position="352"/>
    </location>
</feature>
<evidence type="ECO:0000313" key="3">
    <source>
        <dbReference type="EMBL" id="KAL3782990.1"/>
    </source>
</evidence>
<dbReference type="InterPro" id="IPR001005">
    <property type="entry name" value="SANT/Myb"/>
</dbReference>
<dbReference type="PROSITE" id="PS50090">
    <property type="entry name" value="MYB_LIKE"/>
    <property type="match status" value="1"/>
</dbReference>
<feature type="compositionally biased region" description="Basic and acidic residues" evidence="1">
    <location>
        <begin position="336"/>
        <end position="352"/>
    </location>
</feature>
<evidence type="ECO:0000313" key="4">
    <source>
        <dbReference type="Proteomes" id="UP001530400"/>
    </source>
</evidence>
<dbReference type="CDD" id="cd00167">
    <property type="entry name" value="SANT"/>
    <property type="match status" value="1"/>
</dbReference>
<accession>A0ABD3P419</accession>
<dbReference type="Gene3D" id="1.10.10.60">
    <property type="entry name" value="Homeodomain-like"/>
    <property type="match status" value="1"/>
</dbReference>
<dbReference type="InterPro" id="IPR009057">
    <property type="entry name" value="Homeodomain-like_sf"/>
</dbReference>
<sequence length="838" mass="91903">MAELLDRAKKVLFPEATTPEGKSRMIAKEKRRGRAATNSCSLLATSDDGTLSISDITRDKENRVPRKKNQAMDTLAVGSSKTQNIGEAGTQKRRGFRKRDKRGSLESRSSRSFVVSDSLAAVGENSDGLESQSNVSIVPSMNESKGRRHRGRCNHPVSSLEQTGSVATNAKSRTEVNRKTAISSLMNLPSSTQKPTAAKSEKKQQNELELISNIQSMNLNDTSRNNQTFSSPIVYKHRAFSIAGECTSPPDILYRLSSVSNNIFSRSPRMFSPSKATPASSRPSRKRLDKKKTPDKFIGMEECGLLNADGVPMEKSAPSPMVAELGISPKIGGRQRRSEKLNNPEKQQQEREIVSEKWNDCNVSFDCDGADNIMMSPDAHESALVTSPLVDTHNPLPKAGEDEFICAKVNLFPAAIDSEAASITHAPDNNRGSLVVDVEIATPRAADKSTQSMEDSDANTTKNGFIRGSAVFSVHKAPPMPKPSLAQLGSKNQTTKDPGGKKKNTKAKNKKAPAPASLNDPPAPRASKAKSPAKEGIRRSARESKVTDRLTVSWNDSEKRTFRFTNNNTFSSSDESEGESDAKPLVHLLVDEKTNINAPGGNPKTMQAKRVAHTKLSPPTSLEDGQWSNEETSILRHAQSTVDPTLTNYWEEVAALVGKSATDCQQKWFSMVATPRGRPMKENKIQQQQRPTANDHDAGEDSCDDEDDLFQSTPMREALIEVQNDALSRNLNQSSLFGKSFDLSPCLQAAAAYQPPGTTSLNDRRTGYKTYIDKLRKDLNPSQPKTKKVAQHKALKGYTTAHLESGGWGKMMADGSLKFTIQEESEDEDDFFDEEDEE</sequence>
<gene>
    <name evidence="3" type="ORF">ACHAWO_011708</name>
</gene>
<keyword evidence="4" id="KW-1185">Reference proteome</keyword>
<feature type="region of interest" description="Disordered" evidence="1">
    <location>
        <begin position="15"/>
        <end position="37"/>
    </location>
</feature>
<feature type="domain" description="Myb-like" evidence="2">
    <location>
        <begin position="619"/>
        <end position="672"/>
    </location>
</feature>
<feature type="compositionally biased region" description="Basic residues" evidence="1">
    <location>
        <begin position="501"/>
        <end position="511"/>
    </location>
</feature>
<dbReference type="AlphaFoldDB" id="A0ABD3P419"/>
<organism evidence="3 4">
    <name type="scientific">Cyclotella atomus</name>
    <dbReference type="NCBI Taxonomy" id="382360"/>
    <lineage>
        <taxon>Eukaryota</taxon>
        <taxon>Sar</taxon>
        <taxon>Stramenopiles</taxon>
        <taxon>Ochrophyta</taxon>
        <taxon>Bacillariophyta</taxon>
        <taxon>Coscinodiscophyceae</taxon>
        <taxon>Thalassiosirophycidae</taxon>
        <taxon>Stephanodiscales</taxon>
        <taxon>Stephanodiscaceae</taxon>
        <taxon>Cyclotella</taxon>
    </lineage>
</organism>
<proteinExistence type="predicted"/>
<feature type="region of interest" description="Disordered" evidence="1">
    <location>
        <begin position="265"/>
        <end position="294"/>
    </location>
</feature>
<feature type="region of interest" description="Disordered" evidence="1">
    <location>
        <begin position="77"/>
        <end position="111"/>
    </location>
</feature>
<feature type="region of interest" description="Disordered" evidence="1">
    <location>
        <begin position="141"/>
        <end position="164"/>
    </location>
</feature>
<protein>
    <recommendedName>
        <fullName evidence="2">Myb-like domain-containing protein</fullName>
    </recommendedName>
</protein>
<dbReference type="SUPFAM" id="SSF46689">
    <property type="entry name" value="Homeodomain-like"/>
    <property type="match status" value="1"/>
</dbReference>
<dbReference type="Proteomes" id="UP001530400">
    <property type="component" value="Unassembled WGS sequence"/>
</dbReference>
<feature type="region of interest" description="Disordered" evidence="1">
    <location>
        <begin position="474"/>
        <end position="550"/>
    </location>
</feature>
<feature type="compositionally biased region" description="Basic and acidic residues" evidence="1">
    <location>
        <begin position="532"/>
        <end position="548"/>
    </location>
</feature>
<dbReference type="SMART" id="SM00717">
    <property type="entry name" value="SANT"/>
    <property type="match status" value="1"/>
</dbReference>
<comment type="caution">
    <text evidence="3">The sequence shown here is derived from an EMBL/GenBank/DDBJ whole genome shotgun (WGS) entry which is preliminary data.</text>
</comment>
<reference evidence="3 4" key="1">
    <citation type="submission" date="2024-10" db="EMBL/GenBank/DDBJ databases">
        <title>Updated reference genomes for cyclostephanoid diatoms.</title>
        <authorList>
            <person name="Roberts W.R."/>
            <person name="Alverson A.J."/>
        </authorList>
    </citation>
    <scope>NUCLEOTIDE SEQUENCE [LARGE SCALE GENOMIC DNA]</scope>
    <source>
        <strain evidence="3 4">AJA010-31</strain>
    </source>
</reference>
<name>A0ABD3P419_9STRA</name>
<evidence type="ECO:0000256" key="1">
    <source>
        <dbReference type="SAM" id="MobiDB-lite"/>
    </source>
</evidence>
<feature type="region of interest" description="Disordered" evidence="1">
    <location>
        <begin position="676"/>
        <end position="709"/>
    </location>
</feature>
<feature type="compositionally biased region" description="Basic residues" evidence="1">
    <location>
        <begin position="91"/>
        <end position="101"/>
    </location>
</feature>
<evidence type="ECO:0000259" key="2">
    <source>
        <dbReference type="PROSITE" id="PS50090"/>
    </source>
</evidence>
<dbReference type="EMBL" id="JALLPJ020000784">
    <property type="protein sequence ID" value="KAL3782990.1"/>
    <property type="molecule type" value="Genomic_DNA"/>
</dbReference>